<evidence type="ECO:0000259" key="4">
    <source>
        <dbReference type="PROSITE" id="PS50123"/>
    </source>
</evidence>
<name>A0A1W1WTP9_9BACT</name>
<dbReference type="EMBL" id="FWWZ01000001">
    <property type="protein sequence ID" value="SMC09565.1"/>
    <property type="molecule type" value="Genomic_DNA"/>
</dbReference>
<evidence type="ECO:0000313" key="6">
    <source>
        <dbReference type="Proteomes" id="UP000192602"/>
    </source>
</evidence>
<keyword evidence="3" id="KW-0949">S-adenosyl-L-methionine</keyword>
<dbReference type="InterPro" id="IPR050903">
    <property type="entry name" value="Bact_Chemotaxis_MeTrfase"/>
</dbReference>
<dbReference type="Proteomes" id="UP000192602">
    <property type="component" value="Unassembled WGS sequence"/>
</dbReference>
<dbReference type="GO" id="GO:0008757">
    <property type="term" value="F:S-adenosylmethionine-dependent methyltransferase activity"/>
    <property type="evidence" value="ECO:0007669"/>
    <property type="project" value="InterPro"/>
</dbReference>
<dbReference type="SUPFAM" id="SSF53335">
    <property type="entry name" value="S-adenosyl-L-methionine-dependent methyltransferases"/>
    <property type="match status" value="1"/>
</dbReference>
<evidence type="ECO:0000256" key="3">
    <source>
        <dbReference type="ARBA" id="ARBA00022691"/>
    </source>
</evidence>
<proteinExistence type="predicted"/>
<evidence type="ECO:0000256" key="2">
    <source>
        <dbReference type="ARBA" id="ARBA00022679"/>
    </source>
</evidence>
<dbReference type="RefSeq" id="WP_084275785.1">
    <property type="nucleotide sequence ID" value="NZ_AP026671.1"/>
</dbReference>
<dbReference type="InterPro" id="IPR022642">
    <property type="entry name" value="CheR_C"/>
</dbReference>
<dbReference type="CDD" id="cd02440">
    <property type="entry name" value="AdoMet_MTases"/>
    <property type="match status" value="1"/>
</dbReference>
<dbReference type="OrthoDB" id="9786165at2"/>
<dbReference type="SUPFAM" id="SSF47757">
    <property type="entry name" value="Chemotaxis receptor methyltransferase CheR, N-terminal domain"/>
    <property type="match status" value="1"/>
</dbReference>
<dbReference type="STRING" id="1069081.SAMN05660197_1382"/>
<dbReference type="PRINTS" id="PR00996">
    <property type="entry name" value="CHERMTFRASE"/>
</dbReference>
<dbReference type="SMART" id="SM00138">
    <property type="entry name" value="MeTrc"/>
    <property type="match status" value="1"/>
</dbReference>
<gene>
    <name evidence="5" type="ORF">SAMN05660197_1382</name>
</gene>
<evidence type="ECO:0000256" key="1">
    <source>
        <dbReference type="ARBA" id="ARBA00022603"/>
    </source>
</evidence>
<organism evidence="5 6">
    <name type="scientific">Nitratiruptor tergarcus DSM 16512</name>
    <dbReference type="NCBI Taxonomy" id="1069081"/>
    <lineage>
        <taxon>Bacteria</taxon>
        <taxon>Pseudomonadati</taxon>
        <taxon>Campylobacterota</taxon>
        <taxon>Epsilonproteobacteria</taxon>
        <taxon>Nautiliales</taxon>
        <taxon>Nitratiruptoraceae</taxon>
        <taxon>Nitratiruptor</taxon>
    </lineage>
</organism>
<keyword evidence="1 5" id="KW-0489">Methyltransferase</keyword>
<protein>
    <submittedName>
        <fullName evidence="5">Chemotaxis protein methyltransferase CheR</fullName>
    </submittedName>
</protein>
<evidence type="ECO:0000313" key="5">
    <source>
        <dbReference type="EMBL" id="SMC09565.1"/>
    </source>
</evidence>
<dbReference type="InterPro" id="IPR029063">
    <property type="entry name" value="SAM-dependent_MTases_sf"/>
</dbReference>
<feature type="domain" description="CheR-type methyltransferase" evidence="4">
    <location>
        <begin position="1"/>
        <end position="233"/>
    </location>
</feature>
<dbReference type="Pfam" id="PF01739">
    <property type="entry name" value="CheR"/>
    <property type="match status" value="1"/>
</dbReference>
<dbReference type="Gene3D" id="3.40.50.150">
    <property type="entry name" value="Vaccinia Virus protein VP39"/>
    <property type="match status" value="1"/>
</dbReference>
<keyword evidence="2 5" id="KW-0808">Transferase</keyword>
<dbReference type="GO" id="GO:0032259">
    <property type="term" value="P:methylation"/>
    <property type="evidence" value="ECO:0007669"/>
    <property type="project" value="UniProtKB-KW"/>
</dbReference>
<accession>A0A1W1WTP9</accession>
<dbReference type="PANTHER" id="PTHR24422:SF19">
    <property type="entry name" value="CHEMOTAXIS PROTEIN METHYLTRANSFERASE"/>
    <property type="match status" value="1"/>
</dbReference>
<reference evidence="6" key="1">
    <citation type="submission" date="2017-04" db="EMBL/GenBank/DDBJ databases">
        <authorList>
            <person name="Varghese N."/>
            <person name="Submissions S."/>
        </authorList>
    </citation>
    <scope>NUCLEOTIDE SEQUENCE [LARGE SCALE GENOMIC DNA]</scope>
    <source>
        <strain evidence="6">DSM 16512</strain>
    </source>
</reference>
<dbReference type="PANTHER" id="PTHR24422">
    <property type="entry name" value="CHEMOTAXIS PROTEIN METHYLTRANSFERASE"/>
    <property type="match status" value="1"/>
</dbReference>
<keyword evidence="6" id="KW-1185">Reference proteome</keyword>
<sequence>MYNCLKKIERLFYEKTGITFVNKEAIFYIKIAEIMKNASIFSCEELLQSLQSDENLFKTFIEELTVSQSFFFRESSHFDILVELIHKEHIIAPSILSLPCANGEEPYSIAIVLLQNGIESFSIDAIDINPKAIEKAMNGKYEKRALINLDENIKKRFFNCKDRYCVVKNFLKQFINFYTLNLFDDAILTFGKYDFIFCRNLFIYLDAVKKEEALHIFHKVLKPEGYLFVSFSDYFKKHAGFDKIICDNKIFYKKLPE</sequence>
<dbReference type="InterPro" id="IPR000780">
    <property type="entry name" value="CheR_MeTrfase"/>
</dbReference>
<dbReference type="PROSITE" id="PS50123">
    <property type="entry name" value="CHER"/>
    <property type="match status" value="1"/>
</dbReference>
<dbReference type="AlphaFoldDB" id="A0A1W1WTP9"/>